<proteinExistence type="predicted"/>
<dbReference type="Proteomes" id="UP001187415">
    <property type="component" value="Unassembled WGS sequence"/>
</dbReference>
<sequence length="175" mass="19190">MGGSLVFSGWQSRYDDRRDRDAVARGPAPTHGSRAPPAFVPDAVQVVFPVLGAADSGCPPPWWPCSTRADAKGSGSAVADLFRKVEPLTEAERVELRDGFEALGAKFAHLQGQGIKLACVRYLLTLDQDRTQRDDARRLWTALTGPHMHFTYNDTRERCTCAAASTHKPRDARAL</sequence>
<comment type="caution">
    <text evidence="1">The sequence shown here is derived from an EMBL/GenBank/DDBJ whole genome shotgun (WGS) entry which is preliminary data.</text>
</comment>
<gene>
    <name evidence="1" type="ORF">Q5P01_000124</name>
</gene>
<evidence type="ECO:0000313" key="2">
    <source>
        <dbReference type="Proteomes" id="UP001187415"/>
    </source>
</evidence>
<dbReference type="EMBL" id="JAUPFM010000156">
    <property type="protein sequence ID" value="KAK2811902.1"/>
    <property type="molecule type" value="Genomic_DNA"/>
</dbReference>
<evidence type="ECO:0000313" key="1">
    <source>
        <dbReference type="EMBL" id="KAK2811902.1"/>
    </source>
</evidence>
<keyword evidence="2" id="KW-1185">Reference proteome</keyword>
<accession>A0AA88IQW7</accession>
<organism evidence="1 2">
    <name type="scientific">Channa striata</name>
    <name type="common">Snakehead murrel</name>
    <name type="synonym">Ophicephalus striatus</name>
    <dbReference type="NCBI Taxonomy" id="64152"/>
    <lineage>
        <taxon>Eukaryota</taxon>
        <taxon>Metazoa</taxon>
        <taxon>Chordata</taxon>
        <taxon>Craniata</taxon>
        <taxon>Vertebrata</taxon>
        <taxon>Euteleostomi</taxon>
        <taxon>Actinopterygii</taxon>
        <taxon>Neopterygii</taxon>
        <taxon>Teleostei</taxon>
        <taxon>Neoteleostei</taxon>
        <taxon>Acanthomorphata</taxon>
        <taxon>Anabantaria</taxon>
        <taxon>Anabantiformes</taxon>
        <taxon>Channoidei</taxon>
        <taxon>Channidae</taxon>
        <taxon>Channa</taxon>
    </lineage>
</organism>
<name>A0AA88IQW7_CHASR</name>
<protein>
    <submittedName>
        <fullName evidence="1">Uncharacterized protein</fullName>
    </submittedName>
</protein>
<dbReference type="AlphaFoldDB" id="A0AA88IQW7"/>
<reference evidence="1" key="1">
    <citation type="submission" date="2023-07" db="EMBL/GenBank/DDBJ databases">
        <title>Chromosome-level Genome Assembly of Striped Snakehead (Channa striata).</title>
        <authorList>
            <person name="Liu H."/>
        </authorList>
    </citation>
    <scope>NUCLEOTIDE SEQUENCE</scope>
    <source>
        <strain evidence="1">Gz</strain>
        <tissue evidence="1">Muscle</tissue>
    </source>
</reference>